<keyword evidence="1" id="KW-0732">Signal</keyword>
<proteinExistence type="predicted"/>
<dbReference type="eggNOG" id="COG4932">
    <property type="taxonomic scope" value="Bacteria"/>
</dbReference>
<accession>A0A0D8FTC9</accession>
<dbReference type="GeneID" id="78373734"/>
<reference evidence="3 4" key="1">
    <citation type="submission" date="2015-01" db="EMBL/GenBank/DDBJ databases">
        <title>Draft genome of the acidophilic iron oxidizer Ferrimicrobium acidiphilum strain T23.</title>
        <authorList>
            <person name="Poehlein A."/>
            <person name="Eisen S."/>
            <person name="Schloemann M."/>
            <person name="Johnson B.D."/>
            <person name="Daniel R."/>
            <person name="Muehling M."/>
        </authorList>
    </citation>
    <scope>NUCLEOTIDE SEQUENCE [LARGE SCALE GENOMIC DNA]</scope>
    <source>
        <strain evidence="3 4">T23</strain>
    </source>
</reference>
<sequence length="834" mass="84327">MRIVLTPTRQSIEPGREAVFSLTVTNTASVIASHQIKVLGLDPSWVRIDDEVISLFPDDTGSTTIHLTLPLGVPSGTRQFVIEVESLTPPIENEQVRGELVIPERSAMRLSLDPPSTTAPKEARIGVVLLNNGTSEIDARLQGHDDPEEVAFSFEPEVINLQPGEQFLATGRLRAKRPWFGSPKVRSYQISTSVREQVVSTQGSWVQSPRLSRGVLALLGLVIAGTIFAAVIAGSLSQVVDRSNANSQLALQVAQASQNKAIAGTASISGSVKLATTQAPVSGVTVDLYQTSNLSSPAASVATNANGSYSFASLAAGSYDLSFTGAGFSQLWYPDSTTSANGQKVVVANGQKRTGINISIGALPVTVSGGVTGLSPAGAELALQLPAANPLASVSTGSNSGATAVANGIIVAKTTLTASGSFSFTNIPSPETYQLVLTKNGDAPVVQTVTLASGQSQSGISLVLTPGNGVISGTVEGPSGPIGGATIAATVGTATSSTVSLTTAPKLGDFTLTDLSTPADVSLQVTAPGYAAQTLSVTLAPSQQVSGILVTLQPGVGSISGVVTTPANTPAGGVTVTTNFGSKTLTTVTASTGKVGSFTIANLSVPGTYTVTFSRPDLLSQTVIVDLSSGTPNATGVNTSMVTNSSSVSGVVTQTSGGGIANATVELVSGAATYSVQTASSPTPGAYLLAGVKPGTYTLNFTRVGGLPVSTIVTLTAGESLTKNQQLSPAAAITGQVVHASSGQPINGAVIDLYLSAQYAPGATPLATATTDSNGNFTLSNLEAPQSYLVTIAYPPGSAPATSYNVTTQAGVTVCAVNGSTTTTSCQIQLQVNG</sequence>
<keyword evidence="4" id="KW-1185">Reference proteome</keyword>
<dbReference type="SUPFAM" id="SSF49478">
    <property type="entry name" value="Cna protein B-type domain"/>
    <property type="match status" value="2"/>
</dbReference>
<evidence type="ECO:0000256" key="1">
    <source>
        <dbReference type="ARBA" id="ARBA00022729"/>
    </source>
</evidence>
<feature type="transmembrane region" description="Helical" evidence="2">
    <location>
        <begin position="215"/>
        <end position="236"/>
    </location>
</feature>
<keyword evidence="2" id="KW-0472">Membrane</keyword>
<dbReference type="Gene3D" id="2.60.40.1120">
    <property type="entry name" value="Carboxypeptidase-like, regulatory domain"/>
    <property type="match status" value="5"/>
</dbReference>
<dbReference type="EMBL" id="JXUW01000038">
    <property type="protein sequence ID" value="KJE75507.1"/>
    <property type="molecule type" value="Genomic_DNA"/>
</dbReference>
<dbReference type="PATRIC" id="fig|1121877.4.peg.3081"/>
<keyword evidence="2" id="KW-1133">Transmembrane helix</keyword>
<dbReference type="Pfam" id="PF13620">
    <property type="entry name" value="CarboxypepD_reg"/>
    <property type="match status" value="5"/>
</dbReference>
<dbReference type="InterPro" id="IPR008969">
    <property type="entry name" value="CarboxyPept-like_regulatory"/>
</dbReference>
<dbReference type="InterPro" id="IPR013784">
    <property type="entry name" value="Carb-bd-like_fold"/>
</dbReference>
<keyword evidence="2" id="KW-0812">Transmembrane</keyword>
<dbReference type="SUPFAM" id="SSF49452">
    <property type="entry name" value="Starch-binding domain-like"/>
    <property type="match status" value="1"/>
</dbReference>
<name>A0A0D8FTC9_9ACTN</name>
<dbReference type="PANTHER" id="PTHR23303">
    <property type="entry name" value="CARBOXYPEPTIDASE REGULATORY REGION-CONTAINING"/>
    <property type="match status" value="1"/>
</dbReference>
<gene>
    <name evidence="3" type="ORF">FEAC_27470</name>
</gene>
<dbReference type="Proteomes" id="UP000032336">
    <property type="component" value="Unassembled WGS sequence"/>
</dbReference>
<dbReference type="AlphaFoldDB" id="A0A0D8FTC9"/>
<dbReference type="SUPFAM" id="SSF49464">
    <property type="entry name" value="Carboxypeptidase regulatory domain-like"/>
    <property type="match status" value="1"/>
</dbReference>
<evidence type="ECO:0000313" key="4">
    <source>
        <dbReference type="Proteomes" id="UP000032336"/>
    </source>
</evidence>
<dbReference type="RefSeq" id="WP_035390810.1">
    <property type="nucleotide sequence ID" value="NZ_JQKF01000031.1"/>
</dbReference>
<comment type="caution">
    <text evidence="3">The sequence shown here is derived from an EMBL/GenBank/DDBJ whole genome shotgun (WGS) entry which is preliminary data.</text>
</comment>
<dbReference type="OrthoDB" id="5164924at2"/>
<dbReference type="PANTHER" id="PTHR23303:SF15">
    <property type="entry name" value="COLOSSIN-A"/>
    <property type="match status" value="1"/>
</dbReference>
<dbReference type="GO" id="GO:0030246">
    <property type="term" value="F:carbohydrate binding"/>
    <property type="evidence" value="ECO:0007669"/>
    <property type="project" value="InterPro"/>
</dbReference>
<protein>
    <submittedName>
        <fullName evidence="3">Cna protein B-type domain protein</fullName>
    </submittedName>
</protein>
<dbReference type="InterPro" id="IPR051417">
    <property type="entry name" value="SDr/BOS_complex"/>
</dbReference>
<organism evidence="3 4">
    <name type="scientific">Ferrimicrobium acidiphilum DSM 19497</name>
    <dbReference type="NCBI Taxonomy" id="1121877"/>
    <lineage>
        <taxon>Bacteria</taxon>
        <taxon>Bacillati</taxon>
        <taxon>Actinomycetota</taxon>
        <taxon>Acidimicrobiia</taxon>
        <taxon>Acidimicrobiales</taxon>
        <taxon>Acidimicrobiaceae</taxon>
        <taxon>Ferrimicrobium</taxon>
    </lineage>
</organism>
<evidence type="ECO:0000313" key="3">
    <source>
        <dbReference type="EMBL" id="KJE75507.1"/>
    </source>
</evidence>
<evidence type="ECO:0000256" key="2">
    <source>
        <dbReference type="SAM" id="Phobius"/>
    </source>
</evidence>
<dbReference type="STRING" id="1121877.FEAC_27470"/>